<protein>
    <recommendedName>
        <fullName evidence="4">Homeobox domain-containing protein</fullName>
    </recommendedName>
</protein>
<feature type="non-terminal residue" evidence="2">
    <location>
        <position position="108"/>
    </location>
</feature>
<dbReference type="CDD" id="cd00086">
    <property type="entry name" value="homeodomain"/>
    <property type="match status" value="1"/>
</dbReference>
<proteinExistence type="predicted"/>
<organism evidence="2 3">
    <name type="scientific">Porites evermanni</name>
    <dbReference type="NCBI Taxonomy" id="104178"/>
    <lineage>
        <taxon>Eukaryota</taxon>
        <taxon>Metazoa</taxon>
        <taxon>Cnidaria</taxon>
        <taxon>Anthozoa</taxon>
        <taxon>Hexacorallia</taxon>
        <taxon>Scleractinia</taxon>
        <taxon>Fungiina</taxon>
        <taxon>Poritidae</taxon>
        <taxon>Porites</taxon>
    </lineage>
</organism>
<comment type="caution">
    <text evidence="2">The sequence shown here is derived from an EMBL/GenBank/DDBJ whole genome shotgun (WGS) entry which is preliminary data.</text>
</comment>
<evidence type="ECO:0000313" key="2">
    <source>
        <dbReference type="EMBL" id="CAH3195764.1"/>
    </source>
</evidence>
<accession>A0ABN8SZX5</accession>
<dbReference type="InterPro" id="IPR001356">
    <property type="entry name" value="HD"/>
</dbReference>
<sequence>MEQIPESESTQSNSEYALPFQVKEEIVSSDEESGEISQPPQKTETSKEAFKHDNSLMKKKVTKYRFHSLAELEKAFAASPYLAPRHRYAMAARLGVKPVAIQTVPGRK</sequence>
<reference evidence="2 3" key="1">
    <citation type="submission" date="2022-05" db="EMBL/GenBank/DDBJ databases">
        <authorList>
            <consortium name="Genoscope - CEA"/>
            <person name="William W."/>
        </authorList>
    </citation>
    <scope>NUCLEOTIDE SEQUENCE [LARGE SCALE GENOMIC DNA]</scope>
</reference>
<dbReference type="EMBL" id="CALNXI010004414">
    <property type="protein sequence ID" value="CAH3195764.1"/>
    <property type="molecule type" value="Genomic_DNA"/>
</dbReference>
<dbReference type="Gene3D" id="1.10.10.60">
    <property type="entry name" value="Homeodomain-like"/>
    <property type="match status" value="1"/>
</dbReference>
<gene>
    <name evidence="2" type="ORF">PEVE_00031050</name>
</gene>
<evidence type="ECO:0000313" key="3">
    <source>
        <dbReference type="Proteomes" id="UP001159427"/>
    </source>
</evidence>
<keyword evidence="3" id="KW-1185">Reference proteome</keyword>
<feature type="compositionally biased region" description="Polar residues" evidence="1">
    <location>
        <begin position="1"/>
        <end position="15"/>
    </location>
</feature>
<evidence type="ECO:0008006" key="4">
    <source>
        <dbReference type="Google" id="ProtNLM"/>
    </source>
</evidence>
<dbReference type="InterPro" id="IPR009057">
    <property type="entry name" value="Homeodomain-like_sf"/>
</dbReference>
<dbReference type="Proteomes" id="UP001159427">
    <property type="component" value="Unassembled WGS sequence"/>
</dbReference>
<dbReference type="SUPFAM" id="SSF46689">
    <property type="entry name" value="Homeodomain-like"/>
    <property type="match status" value="1"/>
</dbReference>
<name>A0ABN8SZX5_9CNID</name>
<evidence type="ECO:0000256" key="1">
    <source>
        <dbReference type="SAM" id="MobiDB-lite"/>
    </source>
</evidence>
<feature type="region of interest" description="Disordered" evidence="1">
    <location>
        <begin position="1"/>
        <end position="51"/>
    </location>
</feature>